<evidence type="ECO:0000313" key="7">
    <source>
        <dbReference type="Proteomes" id="UP001220324"/>
    </source>
</evidence>
<dbReference type="GO" id="GO:0010774">
    <property type="term" value="P:meiotic strand invasion involved in reciprocal meiotic recombination"/>
    <property type="evidence" value="ECO:0007669"/>
    <property type="project" value="TreeGrafter"/>
</dbReference>
<dbReference type="GO" id="GO:0120231">
    <property type="term" value="C:DNA recombinase auxiliary factor complex"/>
    <property type="evidence" value="ECO:0007669"/>
    <property type="project" value="TreeGrafter"/>
</dbReference>
<keyword evidence="7" id="KW-1185">Reference proteome</keyword>
<dbReference type="PANTHER" id="PTHR15938">
    <property type="entry name" value="TBP-1 INTERACTING PROTEIN"/>
    <property type="match status" value="1"/>
</dbReference>
<sequence length="163" mass="19096">MATLKNELPVRLAKRYGKQVVYHALQDPSQSVILEVIATRIREIEKLQEELTTIKTNEKKARATLSTFEAKPRLSDLRQDIQQLEIERNAIQARLTSHQGDDEVSLPAEEREKLEREWKKWQRHATLRHRICRELWGKCTEVLPENMTSKELWESLGLEGTLQ</sequence>
<evidence type="ECO:0000256" key="2">
    <source>
        <dbReference type="ARBA" id="ARBA00023172"/>
    </source>
</evidence>
<evidence type="ECO:0008006" key="8">
    <source>
        <dbReference type="Google" id="ProtNLM"/>
    </source>
</evidence>
<comment type="subcellular location">
    <subcellularLocation>
        <location evidence="1">Nucleus</location>
    </subcellularLocation>
</comment>
<dbReference type="Proteomes" id="UP001220324">
    <property type="component" value="Unassembled WGS sequence"/>
</dbReference>
<organism evidence="6 7">
    <name type="scientific">Penicillium frequentans</name>
    <dbReference type="NCBI Taxonomy" id="3151616"/>
    <lineage>
        <taxon>Eukaryota</taxon>
        <taxon>Fungi</taxon>
        <taxon>Dikarya</taxon>
        <taxon>Ascomycota</taxon>
        <taxon>Pezizomycotina</taxon>
        <taxon>Eurotiomycetes</taxon>
        <taxon>Eurotiomycetidae</taxon>
        <taxon>Eurotiales</taxon>
        <taxon>Aspergillaceae</taxon>
        <taxon>Penicillium</taxon>
    </lineage>
</organism>
<dbReference type="GO" id="GO:0000794">
    <property type="term" value="C:condensed nuclear chromosome"/>
    <property type="evidence" value="ECO:0007669"/>
    <property type="project" value="TreeGrafter"/>
</dbReference>
<gene>
    <name evidence="6" type="ORF">N7494_007425</name>
</gene>
<evidence type="ECO:0000256" key="5">
    <source>
        <dbReference type="SAM" id="Coils"/>
    </source>
</evidence>
<dbReference type="GO" id="GO:0003690">
    <property type="term" value="F:double-stranded DNA binding"/>
    <property type="evidence" value="ECO:0007669"/>
    <property type="project" value="TreeGrafter"/>
</dbReference>
<feature type="coiled-coil region" evidence="5">
    <location>
        <begin position="37"/>
        <end position="101"/>
    </location>
</feature>
<protein>
    <recommendedName>
        <fullName evidence="8">Homologous-pairing protein 2 winged helix domain-containing protein</fullName>
    </recommendedName>
</protein>
<keyword evidence="5" id="KW-0175">Coiled coil</keyword>
<dbReference type="AlphaFoldDB" id="A0AAD6CSF9"/>
<keyword evidence="3" id="KW-0539">Nucleus</keyword>
<dbReference type="EMBL" id="JAQIZZ010000006">
    <property type="protein sequence ID" value="KAJ5537946.1"/>
    <property type="molecule type" value="Genomic_DNA"/>
</dbReference>
<proteinExistence type="predicted"/>
<dbReference type="GO" id="GO:0120230">
    <property type="term" value="F:recombinase activator activity"/>
    <property type="evidence" value="ECO:0007669"/>
    <property type="project" value="TreeGrafter"/>
</dbReference>
<dbReference type="GO" id="GO:0000709">
    <property type="term" value="P:meiotic joint molecule formation"/>
    <property type="evidence" value="ECO:0007669"/>
    <property type="project" value="TreeGrafter"/>
</dbReference>
<evidence type="ECO:0000256" key="4">
    <source>
        <dbReference type="ARBA" id="ARBA00023254"/>
    </source>
</evidence>
<comment type="caution">
    <text evidence="6">The sequence shown here is derived from an EMBL/GenBank/DDBJ whole genome shotgun (WGS) entry which is preliminary data.</text>
</comment>
<evidence type="ECO:0000256" key="3">
    <source>
        <dbReference type="ARBA" id="ARBA00023242"/>
    </source>
</evidence>
<evidence type="ECO:0000256" key="1">
    <source>
        <dbReference type="ARBA" id="ARBA00004123"/>
    </source>
</evidence>
<reference evidence="6 7" key="1">
    <citation type="journal article" date="2023" name="IMA Fungus">
        <title>Comparative genomic study of the Penicillium genus elucidates a diverse pangenome and 15 lateral gene transfer events.</title>
        <authorList>
            <person name="Petersen C."/>
            <person name="Sorensen T."/>
            <person name="Nielsen M.R."/>
            <person name="Sondergaard T.E."/>
            <person name="Sorensen J.L."/>
            <person name="Fitzpatrick D.A."/>
            <person name="Frisvad J.C."/>
            <person name="Nielsen K.L."/>
        </authorList>
    </citation>
    <scope>NUCLEOTIDE SEQUENCE [LARGE SCALE GENOMIC DNA]</scope>
    <source>
        <strain evidence="6 7">IBT 35679</strain>
    </source>
</reference>
<accession>A0AAD6CSF9</accession>
<keyword evidence="4" id="KW-0469">Meiosis</keyword>
<dbReference type="PANTHER" id="PTHR15938:SF0">
    <property type="entry name" value="HOMOLOGOUS-PAIRING PROTEIN 2 HOMOLOG"/>
    <property type="match status" value="1"/>
</dbReference>
<dbReference type="GO" id="GO:0007129">
    <property type="term" value="P:homologous chromosome pairing at meiosis"/>
    <property type="evidence" value="ECO:0007669"/>
    <property type="project" value="TreeGrafter"/>
</dbReference>
<keyword evidence="2" id="KW-0233">DNA recombination</keyword>
<evidence type="ECO:0000313" key="6">
    <source>
        <dbReference type="EMBL" id="KAJ5537946.1"/>
    </source>
</evidence>
<name>A0AAD6CSF9_9EURO</name>